<gene>
    <name evidence="1" type="ORF">MRB53_017636</name>
</gene>
<reference evidence="1 2" key="1">
    <citation type="journal article" date="2022" name="Hortic Res">
        <title>A haplotype resolved chromosomal level avocado genome allows analysis of novel avocado genes.</title>
        <authorList>
            <person name="Nath O."/>
            <person name="Fletcher S.J."/>
            <person name="Hayward A."/>
            <person name="Shaw L.M."/>
            <person name="Masouleh A.K."/>
            <person name="Furtado A."/>
            <person name="Henry R.J."/>
            <person name="Mitter N."/>
        </authorList>
    </citation>
    <scope>NUCLEOTIDE SEQUENCE [LARGE SCALE GENOMIC DNA]</scope>
    <source>
        <strain evidence="2">cv. Hass</strain>
    </source>
</reference>
<dbReference type="EMBL" id="CM056813">
    <property type="protein sequence ID" value="KAJ8640942.1"/>
    <property type="molecule type" value="Genomic_DNA"/>
</dbReference>
<comment type="caution">
    <text evidence="1">The sequence shown here is derived from an EMBL/GenBank/DDBJ whole genome shotgun (WGS) entry which is preliminary data.</text>
</comment>
<organism evidence="1 2">
    <name type="scientific">Persea americana</name>
    <name type="common">Avocado</name>
    <dbReference type="NCBI Taxonomy" id="3435"/>
    <lineage>
        <taxon>Eukaryota</taxon>
        <taxon>Viridiplantae</taxon>
        <taxon>Streptophyta</taxon>
        <taxon>Embryophyta</taxon>
        <taxon>Tracheophyta</taxon>
        <taxon>Spermatophyta</taxon>
        <taxon>Magnoliopsida</taxon>
        <taxon>Magnoliidae</taxon>
        <taxon>Laurales</taxon>
        <taxon>Lauraceae</taxon>
        <taxon>Persea</taxon>
    </lineage>
</organism>
<accession>A0ACC2M5L9</accession>
<protein>
    <submittedName>
        <fullName evidence="1">Uncharacterized protein</fullName>
    </submittedName>
</protein>
<evidence type="ECO:0000313" key="1">
    <source>
        <dbReference type="EMBL" id="KAJ8640942.1"/>
    </source>
</evidence>
<dbReference type="Proteomes" id="UP001234297">
    <property type="component" value="Chromosome 5"/>
</dbReference>
<proteinExistence type="predicted"/>
<evidence type="ECO:0000313" key="2">
    <source>
        <dbReference type="Proteomes" id="UP001234297"/>
    </source>
</evidence>
<name>A0ACC2M5L9_PERAE</name>
<keyword evidence="2" id="KW-1185">Reference proteome</keyword>
<sequence>MRGVRGHYARRSKSIANTTICDFSFIRSRVAEDRRCSISSRGLGRIDQRWRISRSGDGGSAWFPLEFWIRKQRWSESEI</sequence>